<dbReference type="Pfam" id="PF08240">
    <property type="entry name" value="ADH_N"/>
    <property type="match status" value="1"/>
</dbReference>
<dbReference type="SUPFAM" id="SSF51735">
    <property type="entry name" value="NAD(P)-binding Rossmann-fold domains"/>
    <property type="match status" value="1"/>
</dbReference>
<gene>
    <name evidence="2" type="ORF">GCM10022419_134250</name>
</gene>
<dbReference type="RefSeq" id="WP_345580765.1">
    <property type="nucleotide sequence ID" value="NZ_BAABDQ010000080.1"/>
</dbReference>
<evidence type="ECO:0000259" key="1">
    <source>
        <dbReference type="SMART" id="SM00829"/>
    </source>
</evidence>
<accession>A0ABP7A6I8</accession>
<keyword evidence="3" id="KW-1185">Reference proteome</keyword>
<name>A0ABP7A6I8_9ACTN</name>
<sequence>MRAVTLNSVPETPALADLLTPQPEAGEVLVKVAGSSINGFDAATAAGYLQGAMEHRFPLVVGKDFAGTVEALGEGAEGFTIGQAVFGVVMKPFLGTGSLAQYVTVPAAYGIAPIPQGLDVQQAGALGLAGTAALDSLTAVAPAEGETVLVSGATGGVGALAVQLAAARGARVIATARPGAEADFVTGLTDATIHVVDYSGDLPAQVRALAPEGVDAVLHLAGDGVQLAGLLRPGGRLASTLGLTADAVESSGVTVHTIMADANAQTLTALAGQAASGALRVPVTATYPLEQAPEAFAAFGAGALGKLAVTCS</sequence>
<reference evidence="3" key="1">
    <citation type="journal article" date="2019" name="Int. J. Syst. Evol. Microbiol.">
        <title>The Global Catalogue of Microorganisms (GCM) 10K type strain sequencing project: providing services to taxonomists for standard genome sequencing and annotation.</title>
        <authorList>
            <consortium name="The Broad Institute Genomics Platform"/>
            <consortium name="The Broad Institute Genome Sequencing Center for Infectious Disease"/>
            <person name="Wu L."/>
            <person name="Ma J."/>
        </authorList>
    </citation>
    <scope>NUCLEOTIDE SEQUENCE [LARGE SCALE GENOMIC DNA]</scope>
    <source>
        <strain evidence="3">JCM 17326</strain>
    </source>
</reference>
<proteinExistence type="predicted"/>
<dbReference type="InterPro" id="IPR013154">
    <property type="entry name" value="ADH-like_N"/>
</dbReference>
<dbReference type="Gene3D" id="3.90.180.10">
    <property type="entry name" value="Medium-chain alcohol dehydrogenases, catalytic domain"/>
    <property type="match status" value="1"/>
</dbReference>
<dbReference type="InterPro" id="IPR011032">
    <property type="entry name" value="GroES-like_sf"/>
</dbReference>
<dbReference type="InterPro" id="IPR036291">
    <property type="entry name" value="NAD(P)-bd_dom_sf"/>
</dbReference>
<dbReference type="CDD" id="cd05289">
    <property type="entry name" value="MDR_like_2"/>
    <property type="match status" value="1"/>
</dbReference>
<evidence type="ECO:0000313" key="3">
    <source>
        <dbReference type="Proteomes" id="UP001500630"/>
    </source>
</evidence>
<dbReference type="PANTHER" id="PTHR44013">
    <property type="entry name" value="ZINC-TYPE ALCOHOL DEHYDROGENASE-LIKE PROTEIN C16A3.02C"/>
    <property type="match status" value="1"/>
</dbReference>
<dbReference type="InterPro" id="IPR052733">
    <property type="entry name" value="Chloroplast_QOR"/>
</dbReference>
<feature type="domain" description="Enoyl reductase (ER)" evidence="1">
    <location>
        <begin position="8"/>
        <end position="309"/>
    </location>
</feature>
<comment type="caution">
    <text evidence="2">The sequence shown here is derived from an EMBL/GenBank/DDBJ whole genome shotgun (WGS) entry which is preliminary data.</text>
</comment>
<dbReference type="Proteomes" id="UP001500630">
    <property type="component" value="Unassembled WGS sequence"/>
</dbReference>
<dbReference type="PANTHER" id="PTHR44013:SF1">
    <property type="entry name" value="ZINC-TYPE ALCOHOL DEHYDROGENASE-LIKE PROTEIN C16A3.02C"/>
    <property type="match status" value="1"/>
</dbReference>
<dbReference type="SUPFAM" id="SSF50129">
    <property type="entry name" value="GroES-like"/>
    <property type="match status" value="1"/>
</dbReference>
<dbReference type="Pfam" id="PF13602">
    <property type="entry name" value="ADH_zinc_N_2"/>
    <property type="match status" value="1"/>
</dbReference>
<dbReference type="InterPro" id="IPR020843">
    <property type="entry name" value="ER"/>
</dbReference>
<dbReference type="Gene3D" id="3.40.50.720">
    <property type="entry name" value="NAD(P)-binding Rossmann-like Domain"/>
    <property type="match status" value="1"/>
</dbReference>
<protein>
    <submittedName>
        <fullName evidence="2">NADP-dependent oxidoreductase</fullName>
    </submittedName>
</protein>
<organism evidence="2 3">
    <name type="scientific">Nonomuraea rosea</name>
    <dbReference type="NCBI Taxonomy" id="638574"/>
    <lineage>
        <taxon>Bacteria</taxon>
        <taxon>Bacillati</taxon>
        <taxon>Actinomycetota</taxon>
        <taxon>Actinomycetes</taxon>
        <taxon>Streptosporangiales</taxon>
        <taxon>Streptosporangiaceae</taxon>
        <taxon>Nonomuraea</taxon>
    </lineage>
</organism>
<evidence type="ECO:0000313" key="2">
    <source>
        <dbReference type="EMBL" id="GAA3625851.1"/>
    </source>
</evidence>
<dbReference type="SMART" id="SM00829">
    <property type="entry name" value="PKS_ER"/>
    <property type="match status" value="1"/>
</dbReference>
<dbReference type="EMBL" id="BAABDQ010000080">
    <property type="protein sequence ID" value="GAA3625851.1"/>
    <property type="molecule type" value="Genomic_DNA"/>
</dbReference>